<evidence type="ECO:0000313" key="3">
    <source>
        <dbReference type="EMBL" id="MBG6136171.1"/>
    </source>
</evidence>
<dbReference type="CDD" id="cd12797">
    <property type="entry name" value="M23_peptidase"/>
    <property type="match status" value="1"/>
</dbReference>
<evidence type="ECO:0000313" key="4">
    <source>
        <dbReference type="Proteomes" id="UP000622552"/>
    </source>
</evidence>
<protein>
    <submittedName>
        <fullName evidence="3">Murein DD-endopeptidase MepM/ murein hydrolase activator NlpD</fullName>
    </submittedName>
</protein>
<keyword evidence="3" id="KW-0378">Hydrolase</keyword>
<feature type="domain" description="M23ase beta-sheet core" evidence="2">
    <location>
        <begin position="242"/>
        <end position="348"/>
    </location>
</feature>
<dbReference type="InterPro" id="IPR016047">
    <property type="entry name" value="M23ase_b-sheet_dom"/>
</dbReference>
<keyword evidence="4" id="KW-1185">Reference proteome</keyword>
<dbReference type="PROSITE" id="PS51257">
    <property type="entry name" value="PROKAR_LIPOPROTEIN"/>
    <property type="match status" value="1"/>
</dbReference>
<dbReference type="InterPro" id="IPR011055">
    <property type="entry name" value="Dup_hybrid_motif"/>
</dbReference>
<dbReference type="Proteomes" id="UP000622552">
    <property type="component" value="Unassembled WGS sequence"/>
</dbReference>
<dbReference type="AlphaFoldDB" id="A0A8J7GSE3"/>
<evidence type="ECO:0000259" key="2">
    <source>
        <dbReference type="Pfam" id="PF01551"/>
    </source>
</evidence>
<organism evidence="3 4">
    <name type="scientific">Longispora fulva</name>
    <dbReference type="NCBI Taxonomy" id="619741"/>
    <lineage>
        <taxon>Bacteria</taxon>
        <taxon>Bacillati</taxon>
        <taxon>Actinomycetota</taxon>
        <taxon>Actinomycetes</taxon>
        <taxon>Micromonosporales</taxon>
        <taxon>Micromonosporaceae</taxon>
        <taxon>Longispora</taxon>
    </lineage>
</organism>
<gene>
    <name evidence="3" type="ORF">IW245_002365</name>
</gene>
<name>A0A8J7GSE3_9ACTN</name>
<dbReference type="InterPro" id="IPR050570">
    <property type="entry name" value="Cell_wall_metabolism_enzyme"/>
</dbReference>
<feature type="region of interest" description="Disordered" evidence="1">
    <location>
        <begin position="37"/>
        <end position="71"/>
    </location>
</feature>
<dbReference type="PANTHER" id="PTHR21666:SF270">
    <property type="entry name" value="MUREIN HYDROLASE ACTIVATOR ENVC"/>
    <property type="match status" value="1"/>
</dbReference>
<dbReference type="GO" id="GO:0004222">
    <property type="term" value="F:metalloendopeptidase activity"/>
    <property type="evidence" value="ECO:0007669"/>
    <property type="project" value="TreeGrafter"/>
</dbReference>
<dbReference type="RefSeq" id="WP_233473206.1">
    <property type="nucleotide sequence ID" value="NZ_BONS01000038.1"/>
</dbReference>
<dbReference type="SUPFAM" id="SSF51261">
    <property type="entry name" value="Duplicated hybrid motif"/>
    <property type="match status" value="1"/>
</dbReference>
<comment type="caution">
    <text evidence="3">The sequence shown here is derived from an EMBL/GenBank/DDBJ whole genome shotgun (WGS) entry which is preliminary data.</text>
</comment>
<proteinExistence type="predicted"/>
<dbReference type="Gene3D" id="2.70.70.10">
    <property type="entry name" value="Glucose Permease (Domain IIA)"/>
    <property type="match status" value="1"/>
</dbReference>
<dbReference type="Pfam" id="PF01551">
    <property type="entry name" value="Peptidase_M23"/>
    <property type="match status" value="1"/>
</dbReference>
<sequence length="370" mass="37403">MTGKVLAFIAAGVLGLIVACAGLAALTGGASGGGLCSPMPTPTPHPQASASPGSTTTGITPRLAPSAGAWPPVGPWSSEQVSNAATITATGQRLRVPPRGWIIAVATAMQESALRNLGDLGPDNDHDSLGLFQQRPSAGWGTPAQIMDPVHASTKFYEKMLTITGWQNLPLTVVAQTVQVSAYPDAYAKHETPATQLVAALTGVTGSVGACGGSIGPMGWTQPVREPVTSGFGPRGPEHILHAGVDLASPKGTPIHAAAAGTVTVAACNAPPNWGCDRDGSERLPGCGWYVDIDHGSGILTRYCHMLARPSVTVGQQVTAGQIIGITGSSGNSSGPHLHLEVHLGGDGTNAGAVDPVPYFAARGAPLASP</sequence>
<dbReference type="PANTHER" id="PTHR21666">
    <property type="entry name" value="PEPTIDASE-RELATED"/>
    <property type="match status" value="1"/>
</dbReference>
<reference evidence="3" key="1">
    <citation type="submission" date="2020-11" db="EMBL/GenBank/DDBJ databases">
        <title>Sequencing the genomes of 1000 actinobacteria strains.</title>
        <authorList>
            <person name="Klenk H.-P."/>
        </authorList>
    </citation>
    <scope>NUCLEOTIDE SEQUENCE</scope>
    <source>
        <strain evidence="3">DSM 45356</strain>
    </source>
</reference>
<accession>A0A8J7GSE3</accession>
<dbReference type="EMBL" id="JADOUF010000001">
    <property type="protein sequence ID" value="MBG6136171.1"/>
    <property type="molecule type" value="Genomic_DNA"/>
</dbReference>
<feature type="compositionally biased region" description="Polar residues" evidence="1">
    <location>
        <begin position="46"/>
        <end position="59"/>
    </location>
</feature>
<evidence type="ECO:0000256" key="1">
    <source>
        <dbReference type="SAM" id="MobiDB-lite"/>
    </source>
</evidence>